<evidence type="ECO:0000256" key="1">
    <source>
        <dbReference type="SAM" id="MobiDB-lite"/>
    </source>
</evidence>
<accession>A0A1X9LLU1</accession>
<dbReference type="STRING" id="1619308.B5808_13615"/>
<dbReference type="Proteomes" id="UP000192775">
    <property type="component" value="Chromosome"/>
</dbReference>
<name>A0A1X9LLU1_9MICO</name>
<gene>
    <name evidence="2" type="ORF">B5808_13615</name>
</gene>
<feature type="compositionally biased region" description="Polar residues" evidence="1">
    <location>
        <begin position="1"/>
        <end position="11"/>
    </location>
</feature>
<feature type="region of interest" description="Disordered" evidence="1">
    <location>
        <begin position="1"/>
        <end position="66"/>
    </location>
</feature>
<proteinExistence type="predicted"/>
<protein>
    <submittedName>
        <fullName evidence="2">Uncharacterized protein</fullName>
    </submittedName>
</protein>
<reference evidence="2 3" key="1">
    <citation type="submission" date="2017-04" db="EMBL/GenBank/DDBJ databases">
        <authorList>
            <person name="Afonso C.L."/>
            <person name="Miller P.J."/>
            <person name="Scott M.A."/>
            <person name="Spackman E."/>
            <person name="Goraichik I."/>
            <person name="Dimitrov K.M."/>
            <person name="Suarez D.L."/>
            <person name="Swayne D.E."/>
        </authorList>
    </citation>
    <scope>NUCLEOTIDE SEQUENCE [LARGE SCALE GENOMIC DNA]</scope>
    <source>
        <strain evidence="3">XA(T)</strain>
    </source>
</reference>
<sequence>MGSDGTRSTVASPVRELTTASPVASATDSTVYPRISRGDRKGASATSTRPTAMSPQSSRMCTFDPS</sequence>
<organism evidence="2 3">
    <name type="scientific">Cnuibacter physcomitrellae</name>
    <dbReference type="NCBI Taxonomy" id="1619308"/>
    <lineage>
        <taxon>Bacteria</taxon>
        <taxon>Bacillati</taxon>
        <taxon>Actinomycetota</taxon>
        <taxon>Actinomycetes</taxon>
        <taxon>Micrococcales</taxon>
        <taxon>Microbacteriaceae</taxon>
        <taxon>Cnuibacter</taxon>
    </lineage>
</organism>
<evidence type="ECO:0000313" key="2">
    <source>
        <dbReference type="EMBL" id="ARJ06143.1"/>
    </source>
</evidence>
<dbReference type="AlphaFoldDB" id="A0A1X9LLU1"/>
<keyword evidence="3" id="KW-1185">Reference proteome</keyword>
<evidence type="ECO:0000313" key="3">
    <source>
        <dbReference type="Proteomes" id="UP000192775"/>
    </source>
</evidence>
<dbReference type="EMBL" id="CP020715">
    <property type="protein sequence ID" value="ARJ06143.1"/>
    <property type="molecule type" value="Genomic_DNA"/>
</dbReference>
<feature type="compositionally biased region" description="Polar residues" evidence="1">
    <location>
        <begin position="18"/>
        <end position="30"/>
    </location>
</feature>
<feature type="compositionally biased region" description="Polar residues" evidence="1">
    <location>
        <begin position="44"/>
        <end position="66"/>
    </location>
</feature>
<dbReference type="KEGG" id="cphy:B5808_13615"/>